<sequence>MKTTCYVAMLIGLLVVHGMRASDFPTADSSKKITVYAYHNSILKYLYFIPKKGRFKFNGELIKLPVISYTKREYSHISELQVESQAMFKKLHSTYTLKEGQVYYFKCIPISGWIKNHYKLKLVDEATGKREIQSIDEFRKEDE</sequence>
<evidence type="ECO:0000256" key="1">
    <source>
        <dbReference type="SAM" id="SignalP"/>
    </source>
</evidence>
<protein>
    <recommendedName>
        <fullName evidence="4">DUF2846 domain-containing protein</fullName>
    </recommendedName>
</protein>
<feature type="signal peptide" evidence="1">
    <location>
        <begin position="1"/>
        <end position="21"/>
    </location>
</feature>
<reference evidence="2 3" key="1">
    <citation type="submission" date="2024-07" db="EMBL/GenBank/DDBJ databases">
        <authorList>
            <person name="Pitt A."/>
            <person name="Hahn M.W."/>
        </authorList>
    </citation>
    <scope>NUCLEOTIDE SEQUENCE [LARGE SCALE GENOMIC DNA]</scope>
    <source>
        <strain evidence="2 3">1-SAACH-A3</strain>
    </source>
</reference>
<dbReference type="Proteomes" id="UP001623558">
    <property type="component" value="Unassembled WGS sequence"/>
</dbReference>
<evidence type="ECO:0008006" key="4">
    <source>
        <dbReference type="Google" id="ProtNLM"/>
    </source>
</evidence>
<keyword evidence="1" id="KW-0732">Signal</keyword>
<keyword evidence="3" id="KW-1185">Reference proteome</keyword>
<evidence type="ECO:0000313" key="2">
    <source>
        <dbReference type="EMBL" id="MFL0163312.1"/>
    </source>
</evidence>
<name>A0ABW8RX43_9BACT</name>
<accession>A0ABW8RX43</accession>
<evidence type="ECO:0000313" key="3">
    <source>
        <dbReference type="Proteomes" id="UP001623558"/>
    </source>
</evidence>
<dbReference type="RefSeq" id="WP_406752180.1">
    <property type="nucleotide sequence ID" value="NZ_JBEWZH010000010.1"/>
</dbReference>
<gene>
    <name evidence="2" type="ORF">U0R11_13015</name>
</gene>
<dbReference type="EMBL" id="JBEWZH010000010">
    <property type="protein sequence ID" value="MFL0163312.1"/>
    <property type="molecule type" value="Genomic_DNA"/>
</dbReference>
<proteinExistence type="predicted"/>
<organism evidence="2 3">
    <name type="scientific">Aquirufa salirivi</name>
    <dbReference type="NCBI Taxonomy" id="3104729"/>
    <lineage>
        <taxon>Bacteria</taxon>
        <taxon>Pseudomonadati</taxon>
        <taxon>Bacteroidota</taxon>
        <taxon>Cytophagia</taxon>
        <taxon>Cytophagales</taxon>
        <taxon>Flectobacillaceae</taxon>
        <taxon>Aquirufa</taxon>
    </lineage>
</organism>
<feature type="chain" id="PRO_5047228668" description="DUF2846 domain-containing protein" evidence="1">
    <location>
        <begin position="22"/>
        <end position="143"/>
    </location>
</feature>
<comment type="caution">
    <text evidence="2">The sequence shown here is derived from an EMBL/GenBank/DDBJ whole genome shotgun (WGS) entry which is preliminary data.</text>
</comment>